<sequence>MEDTAVGFASLYAIEQWGGASMVEIKLRREPIVPFAQRNDENSTTKTRETYIGWRDTKEFSQAAVLVWS</sequence>
<protein>
    <submittedName>
        <fullName evidence="1">Uncharacterized protein</fullName>
    </submittedName>
</protein>
<evidence type="ECO:0000313" key="1">
    <source>
        <dbReference type="EMBL" id="CBT76869.1"/>
    </source>
</evidence>
<name>A0ABM9Q009_GLUAR</name>
<accession>A0ABM9Q009</accession>
<keyword evidence="2" id="KW-1185">Reference proteome</keyword>
<organism evidence="1 2">
    <name type="scientific">Glutamicibacter arilaitensis (strain DSM 16368 / CIP 108037 / IAM 15318 / JCM 13566 / NCIMB 14258 / Re117)</name>
    <name type="common">Arthrobacter arilaitensis</name>
    <dbReference type="NCBI Taxonomy" id="861360"/>
    <lineage>
        <taxon>Bacteria</taxon>
        <taxon>Bacillati</taxon>
        <taxon>Actinomycetota</taxon>
        <taxon>Actinomycetes</taxon>
        <taxon>Micrococcales</taxon>
        <taxon>Micrococcaceae</taxon>
        <taxon>Glutamicibacter</taxon>
    </lineage>
</organism>
<dbReference type="EMBL" id="FQ311875">
    <property type="protein sequence ID" value="CBT76869.1"/>
    <property type="molecule type" value="Genomic_DNA"/>
</dbReference>
<evidence type="ECO:0000313" key="2">
    <source>
        <dbReference type="Proteomes" id="UP000006878"/>
    </source>
</evidence>
<reference evidence="2" key="2">
    <citation type="submission" date="2010-07" db="EMBL/GenBank/DDBJ databases">
        <title>Complete genome sequence of Arthrobacter arilaitensis (strain DSM 16368 / CIP 108037 / JCM 13566 / Re117).</title>
        <authorList>
            <person name="Genoscope."/>
        </authorList>
    </citation>
    <scope>NUCLEOTIDE SEQUENCE [LARGE SCALE GENOMIC DNA]</scope>
    <source>
        <strain evidence="2">DSM 16368 / CIP 108037 / IAM 15318 / JCM 13566 / Re117</strain>
    </source>
</reference>
<proteinExistence type="predicted"/>
<gene>
    <name evidence="1" type="ordered locus">AARI_26560</name>
</gene>
<reference evidence="2" key="1">
    <citation type="journal article" date="2010" name="PLoS ONE">
        <title>The Arthrobacter arilaitensis Re117 genome sequence reveals its genetic adaptation to the surface of cheese.</title>
        <authorList>
            <person name="Monnet C."/>
            <person name="Loux V."/>
            <person name="Gibrat J.F."/>
            <person name="Spinnler E."/>
            <person name="Barbe V."/>
            <person name="Vacherie B."/>
            <person name="Gavory F."/>
            <person name="Gourbeyre E."/>
            <person name="Siguier P."/>
            <person name="Chandler M."/>
            <person name="Elleuch R."/>
            <person name="Irlinger F."/>
            <person name="Vallaeys T."/>
        </authorList>
    </citation>
    <scope>NUCLEOTIDE SEQUENCE</scope>
    <source>
        <strain evidence="2">DSM 16368 / CIP 108037 / IAM 15318 / JCM 13566 / Re117</strain>
    </source>
</reference>
<dbReference type="Proteomes" id="UP000006878">
    <property type="component" value="Chromosome"/>
</dbReference>